<dbReference type="Proteomes" id="UP000277204">
    <property type="component" value="Unassembled WGS sequence"/>
</dbReference>
<feature type="compositionally biased region" description="Basic and acidic residues" evidence="1">
    <location>
        <begin position="39"/>
        <end position="49"/>
    </location>
</feature>
<accession>A0A183MF23</accession>
<protein>
    <submittedName>
        <fullName evidence="2">Uncharacterized protein</fullName>
    </submittedName>
</protein>
<evidence type="ECO:0000313" key="3">
    <source>
        <dbReference type="Proteomes" id="UP000277204"/>
    </source>
</evidence>
<dbReference type="EMBL" id="UZAI01016806">
    <property type="protein sequence ID" value="VDP16336.1"/>
    <property type="molecule type" value="Genomic_DNA"/>
</dbReference>
<sequence length="102" mass="11486">MNFTDTDVFSGFFHLSSLLRGWRKVGEDAWPVGAKELDSSSNEHIRDSTDNPSNVSSVISKHNPPIPLPIDMLNVRNFFVASLFLLRCVVNLSMKQFTSDNE</sequence>
<evidence type="ECO:0000256" key="1">
    <source>
        <dbReference type="SAM" id="MobiDB-lite"/>
    </source>
</evidence>
<keyword evidence="3" id="KW-1185">Reference proteome</keyword>
<name>A0A183MF23_9TREM</name>
<gene>
    <name evidence="2" type="ORF">SMRZ_LOCUS14648</name>
</gene>
<organism evidence="2 3">
    <name type="scientific">Schistosoma margrebowiei</name>
    <dbReference type="NCBI Taxonomy" id="48269"/>
    <lineage>
        <taxon>Eukaryota</taxon>
        <taxon>Metazoa</taxon>
        <taxon>Spiralia</taxon>
        <taxon>Lophotrochozoa</taxon>
        <taxon>Platyhelminthes</taxon>
        <taxon>Trematoda</taxon>
        <taxon>Digenea</taxon>
        <taxon>Strigeidida</taxon>
        <taxon>Schistosomatoidea</taxon>
        <taxon>Schistosomatidae</taxon>
        <taxon>Schistosoma</taxon>
    </lineage>
</organism>
<feature type="region of interest" description="Disordered" evidence="1">
    <location>
        <begin position="39"/>
        <end position="58"/>
    </location>
</feature>
<dbReference type="AlphaFoldDB" id="A0A183MF23"/>
<dbReference type="STRING" id="48269.A0A183MF23"/>
<reference evidence="2 3" key="1">
    <citation type="submission" date="2018-11" db="EMBL/GenBank/DDBJ databases">
        <authorList>
            <consortium name="Pathogen Informatics"/>
        </authorList>
    </citation>
    <scope>NUCLEOTIDE SEQUENCE [LARGE SCALE GENOMIC DNA]</scope>
    <source>
        <strain evidence="2 3">Zambia</strain>
    </source>
</reference>
<proteinExistence type="predicted"/>
<evidence type="ECO:0000313" key="2">
    <source>
        <dbReference type="EMBL" id="VDP16336.1"/>
    </source>
</evidence>